<dbReference type="AlphaFoldDB" id="A0AAU0F473"/>
<evidence type="ECO:0000313" key="1">
    <source>
        <dbReference type="EMBL" id="WOC53197.1"/>
    </source>
</evidence>
<geneLocation type="plasmid" evidence="1 2">
    <name>pQD2021</name>
</geneLocation>
<reference evidence="1" key="1">
    <citation type="submission" date="2023-10" db="EMBL/GenBank/DDBJ databases">
        <title>Characterization and whole genome sequencing of a novel strain of Bergeyella porcorum QD2021 isolated from pig.</title>
        <authorList>
            <person name="Liu G."/>
            <person name="Chen C."/>
            <person name="Han X."/>
        </authorList>
    </citation>
    <scope>NUCLEOTIDE SEQUENCE</scope>
    <source>
        <strain evidence="1">QD2021</strain>
        <plasmid evidence="1">pQD2021</plasmid>
    </source>
</reference>
<dbReference type="KEGG" id="bpor:BPO_p0114"/>
<protein>
    <submittedName>
        <fullName evidence="1">Uncharacterized protein</fullName>
    </submittedName>
</protein>
<sequence length="36" mass="4448">MYGHIWKWAGDFRQTNKNIGVEYWKIFTELKMLLDD</sequence>
<organism evidence="1 2">
    <name type="scientific">Bergeyella porcorum</name>
    <dbReference type="NCBI Taxonomy" id="1735111"/>
    <lineage>
        <taxon>Bacteria</taxon>
        <taxon>Pseudomonadati</taxon>
        <taxon>Bacteroidota</taxon>
        <taxon>Flavobacteriia</taxon>
        <taxon>Flavobacteriales</taxon>
        <taxon>Weeksellaceae</taxon>
        <taxon>Bergeyella</taxon>
    </lineage>
</organism>
<dbReference type="Proteomes" id="UP001432059">
    <property type="component" value="Plasmid pQD2021"/>
</dbReference>
<accession>A0AAU0F473</accession>
<proteinExistence type="predicted"/>
<dbReference type="EMBL" id="CP136427">
    <property type="protein sequence ID" value="WOC53197.1"/>
    <property type="molecule type" value="Genomic_DNA"/>
</dbReference>
<evidence type="ECO:0000313" key="2">
    <source>
        <dbReference type="Proteomes" id="UP001432059"/>
    </source>
</evidence>
<name>A0AAU0F473_9FLAO</name>
<keyword evidence="1" id="KW-0614">Plasmid</keyword>
<keyword evidence="2" id="KW-1185">Reference proteome</keyword>
<gene>
    <name evidence="1" type="ORF">BPO_p0114</name>
</gene>